<evidence type="ECO:0000256" key="6">
    <source>
        <dbReference type="ARBA" id="ARBA00023187"/>
    </source>
</evidence>
<dbReference type="PANTHER" id="PTHR12689:SF4">
    <property type="entry name" value="PROTEIN AAR2 HOMOLOG"/>
    <property type="match status" value="1"/>
</dbReference>
<organism evidence="11 12">
    <name type="scientific">Ciona intestinalis</name>
    <name type="common">Transparent sea squirt</name>
    <name type="synonym">Ascidia intestinalis</name>
    <dbReference type="NCBI Taxonomy" id="7719"/>
    <lineage>
        <taxon>Eukaryota</taxon>
        <taxon>Metazoa</taxon>
        <taxon>Chordata</taxon>
        <taxon>Tunicata</taxon>
        <taxon>Ascidiacea</taxon>
        <taxon>Phlebobranchia</taxon>
        <taxon>Cionidae</taxon>
        <taxon>Ciona</taxon>
    </lineage>
</organism>
<keyword evidence="4" id="KW-0507">mRNA processing</keyword>
<dbReference type="GO" id="GO:0000244">
    <property type="term" value="P:spliceosomal tri-snRNP complex assembly"/>
    <property type="evidence" value="ECO:0000318"/>
    <property type="project" value="GO_Central"/>
</dbReference>
<reference evidence="11" key="3">
    <citation type="submission" date="2025-09" db="UniProtKB">
        <authorList>
            <consortium name="Ensembl"/>
        </authorList>
    </citation>
    <scope>IDENTIFICATION</scope>
</reference>
<dbReference type="InterPro" id="IPR038516">
    <property type="entry name" value="AAR2_N_sf"/>
</dbReference>
<protein>
    <recommendedName>
        <fullName evidence="3">Protein AAR2 homolog</fullName>
    </recommendedName>
    <alternativeName>
        <fullName evidence="7">AAR2 splicing factor homolog</fullName>
    </alternativeName>
</protein>
<keyword evidence="6" id="KW-0508">mRNA splicing</keyword>
<dbReference type="InParanoid" id="F6XWZ8"/>
<dbReference type="FunFam" id="2.60.34.20:FF:000001">
    <property type="entry name" value="protein AAR2 homolog"/>
    <property type="match status" value="1"/>
</dbReference>
<dbReference type="HOGENOM" id="CLU_036039_0_0_1"/>
<accession>F6XWZ8</accession>
<evidence type="ECO:0000256" key="7">
    <source>
        <dbReference type="ARBA" id="ARBA00030625"/>
    </source>
</evidence>
<dbReference type="Pfam" id="PF20981">
    <property type="entry name" value="AAR2_1st"/>
    <property type="match status" value="1"/>
</dbReference>
<sequence>MDQETAKALFKEGACLLLQGVPEGTEFGMDWNSWSIGPKFEGVKMVPPGIHYVFYSAVSQLDGHQAPRTGFFHDFKRQEIVVKRWLPESEELLDQPKSAEEKQQIKMNLVNMDKNLAPYPYETLKKWISMSNHCTPHLVDKLSPECGIITSVLEMFPSSGRSKDNIGKDGLPLLTVNPTTVIRFSKIPELWYPEGAEAAEITKHSMDSSYVMKAIISCYHDPMNLLGELQFSFLCFILGQVMDAFDHWKKLVRIICYCENSLHDLQNFYLLLISVLYHQIVEIPSDFFVDITSSDNFLIVALSRLFSNIDSTDDTELKQRAVLFRKHLTKKLKWKFNHEPDDCKPVVV</sequence>
<reference evidence="12" key="1">
    <citation type="journal article" date="2002" name="Science">
        <title>The draft genome of Ciona intestinalis: insights into chordate and vertebrate origins.</title>
        <authorList>
            <person name="Dehal P."/>
            <person name="Satou Y."/>
            <person name="Campbell R.K."/>
            <person name="Chapman J."/>
            <person name="Degnan B."/>
            <person name="De Tomaso A."/>
            <person name="Davidson B."/>
            <person name="Di Gregorio A."/>
            <person name="Gelpke M."/>
            <person name="Goodstein D.M."/>
            <person name="Harafuji N."/>
            <person name="Hastings K.E."/>
            <person name="Ho I."/>
            <person name="Hotta K."/>
            <person name="Huang W."/>
            <person name="Kawashima T."/>
            <person name="Lemaire P."/>
            <person name="Martinez D."/>
            <person name="Meinertzhagen I.A."/>
            <person name="Necula S."/>
            <person name="Nonaka M."/>
            <person name="Putnam N."/>
            <person name="Rash S."/>
            <person name="Saiga H."/>
            <person name="Satake M."/>
            <person name="Terry A."/>
            <person name="Yamada L."/>
            <person name="Wang H.G."/>
            <person name="Awazu S."/>
            <person name="Azumi K."/>
            <person name="Boore J."/>
            <person name="Branno M."/>
            <person name="Chin-Bow S."/>
            <person name="DeSantis R."/>
            <person name="Doyle S."/>
            <person name="Francino P."/>
            <person name="Keys D.N."/>
            <person name="Haga S."/>
            <person name="Hayashi H."/>
            <person name="Hino K."/>
            <person name="Imai K.S."/>
            <person name="Inaba K."/>
            <person name="Kano S."/>
            <person name="Kobayashi K."/>
            <person name="Kobayashi M."/>
            <person name="Lee B.I."/>
            <person name="Makabe K.W."/>
            <person name="Manohar C."/>
            <person name="Matassi G."/>
            <person name="Medina M."/>
            <person name="Mochizuki Y."/>
            <person name="Mount S."/>
            <person name="Morishita T."/>
            <person name="Miura S."/>
            <person name="Nakayama A."/>
            <person name="Nishizaka S."/>
            <person name="Nomoto H."/>
            <person name="Ohta F."/>
            <person name="Oishi K."/>
            <person name="Rigoutsos I."/>
            <person name="Sano M."/>
            <person name="Sasaki A."/>
            <person name="Sasakura Y."/>
            <person name="Shoguchi E."/>
            <person name="Shin-i T."/>
            <person name="Spagnuolo A."/>
            <person name="Stainier D."/>
            <person name="Suzuki M.M."/>
            <person name="Tassy O."/>
            <person name="Takatori N."/>
            <person name="Tokuoka M."/>
            <person name="Yagi K."/>
            <person name="Yoshizaki F."/>
            <person name="Wada S."/>
            <person name="Zhang C."/>
            <person name="Hyatt P.D."/>
            <person name="Larimer F."/>
            <person name="Detter C."/>
            <person name="Doggett N."/>
            <person name="Glavina T."/>
            <person name="Hawkins T."/>
            <person name="Richardson P."/>
            <person name="Lucas S."/>
            <person name="Kohara Y."/>
            <person name="Levine M."/>
            <person name="Satoh N."/>
            <person name="Rokhsar D.S."/>
        </authorList>
    </citation>
    <scope>NUCLEOTIDE SEQUENCE [LARGE SCALE GENOMIC DNA]</scope>
</reference>
<comment type="similarity">
    <text evidence="2">Belongs to the AAR2 family.</text>
</comment>
<comment type="function">
    <text evidence="1">Component of the U5 snRNP complex that is required for spliceosome assembly and for pre-mRNA splicing.</text>
</comment>
<dbReference type="GeneTree" id="ENSGT00390000007796"/>
<dbReference type="Ensembl" id="ENSCINT00000015342.3">
    <property type="protein sequence ID" value="ENSCINP00000015342.3"/>
    <property type="gene ID" value="ENSCING00000007482.3"/>
</dbReference>
<dbReference type="STRING" id="7719.ENSCINP00000015342"/>
<dbReference type="InterPro" id="IPR007946">
    <property type="entry name" value="AAR2"/>
</dbReference>
<evidence type="ECO:0000256" key="1">
    <source>
        <dbReference type="ARBA" id="ARBA00003708"/>
    </source>
</evidence>
<evidence type="ECO:0000256" key="3">
    <source>
        <dbReference type="ARBA" id="ARBA00016372"/>
    </source>
</evidence>
<comment type="subunit">
    <text evidence="8">Interacts with PRPF8 (via RNase H homology domain). Component of a U5 snRNP complex that contains PRPF8.</text>
</comment>
<evidence type="ECO:0000256" key="2">
    <source>
        <dbReference type="ARBA" id="ARBA00006281"/>
    </source>
</evidence>
<dbReference type="PANTHER" id="PTHR12689">
    <property type="entry name" value="A1 CISTRON SPLICING FACTOR AAR2-RELATED"/>
    <property type="match status" value="1"/>
</dbReference>
<reference evidence="11" key="2">
    <citation type="submission" date="2025-08" db="UniProtKB">
        <authorList>
            <consortium name="Ensembl"/>
        </authorList>
    </citation>
    <scope>IDENTIFICATION</scope>
</reference>
<evidence type="ECO:0000256" key="5">
    <source>
        <dbReference type="ARBA" id="ARBA00022728"/>
    </source>
</evidence>
<proteinExistence type="inferred from homology"/>
<keyword evidence="12" id="KW-1185">Reference proteome</keyword>
<dbReference type="CDD" id="cd13778">
    <property type="entry name" value="Aar2_C"/>
    <property type="match status" value="1"/>
</dbReference>
<dbReference type="OMA" id="VWQSGGL"/>
<evidence type="ECO:0000259" key="10">
    <source>
        <dbReference type="Pfam" id="PF20981"/>
    </source>
</evidence>
<dbReference type="InterPro" id="IPR038514">
    <property type="entry name" value="AAR2_C_sf"/>
</dbReference>
<evidence type="ECO:0000256" key="8">
    <source>
        <dbReference type="ARBA" id="ARBA00047009"/>
    </source>
</evidence>
<evidence type="ECO:0000256" key="4">
    <source>
        <dbReference type="ARBA" id="ARBA00022664"/>
    </source>
</evidence>
<evidence type="ECO:0000259" key="9">
    <source>
        <dbReference type="Pfam" id="PF05282"/>
    </source>
</evidence>
<dbReference type="AlphaFoldDB" id="F6XWZ8"/>
<name>F6XWZ8_CIOIN</name>
<dbReference type="Pfam" id="PF05282">
    <property type="entry name" value="AAR2"/>
    <property type="match status" value="1"/>
</dbReference>
<dbReference type="FunCoup" id="F6XWZ8">
    <property type="interactions" value="193"/>
</dbReference>
<dbReference type="CDD" id="cd13777">
    <property type="entry name" value="Aar2_N"/>
    <property type="match status" value="1"/>
</dbReference>
<dbReference type="Gene3D" id="2.60.34.20">
    <property type="match status" value="1"/>
</dbReference>
<evidence type="ECO:0000313" key="11">
    <source>
        <dbReference type="Ensembl" id="ENSCINP00000015342.3"/>
    </source>
</evidence>
<keyword evidence="5" id="KW-0747">Spliceosome</keyword>
<dbReference type="InterPro" id="IPR033648">
    <property type="entry name" value="AAR2_C"/>
</dbReference>
<dbReference type="GO" id="GO:0005681">
    <property type="term" value="C:spliceosomal complex"/>
    <property type="evidence" value="ECO:0007669"/>
    <property type="project" value="UniProtKB-KW"/>
</dbReference>
<dbReference type="Proteomes" id="UP000008144">
    <property type="component" value="Unassembled WGS sequence"/>
</dbReference>
<evidence type="ECO:0000313" key="12">
    <source>
        <dbReference type="Proteomes" id="UP000008144"/>
    </source>
</evidence>
<dbReference type="InterPro" id="IPR033647">
    <property type="entry name" value="Aar2_N"/>
</dbReference>
<dbReference type="FunFam" id="1.25.40.550:FF:000001">
    <property type="entry name" value="AAR2 splicing factor homolog"/>
    <property type="match status" value="1"/>
</dbReference>
<feature type="domain" description="AAR2 N-terminal" evidence="10">
    <location>
        <begin position="12"/>
        <end position="144"/>
    </location>
</feature>
<dbReference type="Gene3D" id="1.25.40.550">
    <property type="entry name" value="Aar2, C-terminal domain-like"/>
    <property type="match status" value="1"/>
</dbReference>
<feature type="domain" description="AAR2 C-terminal" evidence="9">
    <location>
        <begin position="184"/>
        <end position="337"/>
    </location>
</feature>
<gene>
    <name evidence="11" type="primary">LOC100180520</name>
</gene>